<proteinExistence type="predicted"/>
<dbReference type="EMBL" id="KI926064">
    <property type="protein sequence ID" value="ETW40917.1"/>
    <property type="molecule type" value="Genomic_DNA"/>
</dbReference>
<reference evidence="1 2" key="2">
    <citation type="submission" date="2013-02" db="EMBL/GenBank/DDBJ databases">
        <title>The Genome Sequence of Plasmodium falciparum NF135/5.C10.</title>
        <authorList>
            <consortium name="The Broad Institute Genome Sequencing Platform"/>
            <consortium name="The Broad Institute Genome Sequencing Center for Infectious Disease"/>
            <person name="Neafsey D."/>
            <person name="Cheeseman I."/>
            <person name="Volkman S."/>
            <person name="Adams J."/>
            <person name="Walker B."/>
            <person name="Young S.K."/>
            <person name="Zeng Q."/>
            <person name="Gargeya S."/>
            <person name="Fitzgerald M."/>
            <person name="Haas B."/>
            <person name="Abouelleil A."/>
            <person name="Alvarado L."/>
            <person name="Arachchi H.M."/>
            <person name="Berlin A.M."/>
            <person name="Chapman S.B."/>
            <person name="Dewar J."/>
            <person name="Goldberg J."/>
            <person name="Griggs A."/>
            <person name="Gujja S."/>
            <person name="Hansen M."/>
            <person name="Howarth C."/>
            <person name="Imamovic A."/>
            <person name="Larimer J."/>
            <person name="McCowan C."/>
            <person name="Murphy C."/>
            <person name="Neiman D."/>
            <person name="Pearson M."/>
            <person name="Priest M."/>
            <person name="Roberts A."/>
            <person name="Saif S."/>
            <person name="Shea T."/>
            <person name="Sisk P."/>
            <person name="Sykes S."/>
            <person name="Wortman J."/>
            <person name="Nusbaum C."/>
            <person name="Birren B."/>
        </authorList>
    </citation>
    <scope>NUCLEOTIDE SEQUENCE [LARGE SCALE GENOMIC DNA]</scope>
    <source>
        <strain evidence="1 2">NF135/5.C10</strain>
    </source>
</reference>
<organism evidence="1 2">
    <name type="scientific">Plasmodium falciparum NF135/5.C10</name>
    <dbReference type="NCBI Taxonomy" id="1036726"/>
    <lineage>
        <taxon>Eukaryota</taxon>
        <taxon>Sar</taxon>
        <taxon>Alveolata</taxon>
        <taxon>Apicomplexa</taxon>
        <taxon>Aconoidasida</taxon>
        <taxon>Haemosporida</taxon>
        <taxon>Plasmodiidae</taxon>
        <taxon>Plasmodium</taxon>
        <taxon>Plasmodium (Laverania)</taxon>
    </lineage>
</organism>
<gene>
    <name evidence="1" type="ORF">PFNF135_04555</name>
</gene>
<evidence type="ECO:0000313" key="1">
    <source>
        <dbReference type="EMBL" id="ETW40917.1"/>
    </source>
</evidence>
<dbReference type="Proteomes" id="UP000019114">
    <property type="component" value="Unassembled WGS sequence"/>
</dbReference>
<sequence>MKMFIYKLLYVEKKKKKINEEETQIFDNILDSIFILEYYLNFKIYYKIFKRNKFHLSLMRKISLILIKK</sequence>
<protein>
    <submittedName>
        <fullName evidence="1">Uncharacterized protein</fullName>
    </submittedName>
</protein>
<reference evidence="1 2" key="1">
    <citation type="submission" date="2013-02" db="EMBL/GenBank/DDBJ databases">
        <title>The Genome Annotation of Plasmodium falciparum NF135/5.C10.</title>
        <authorList>
            <consortium name="The Broad Institute Genome Sequencing Platform"/>
            <consortium name="The Broad Institute Genome Sequencing Center for Infectious Disease"/>
            <person name="Neafsey D."/>
            <person name="Hoffman S."/>
            <person name="Volkman S."/>
            <person name="Rosenthal P."/>
            <person name="Walker B."/>
            <person name="Young S.K."/>
            <person name="Zeng Q."/>
            <person name="Gargeya S."/>
            <person name="Fitzgerald M."/>
            <person name="Haas B."/>
            <person name="Abouelleil A."/>
            <person name="Allen A.W."/>
            <person name="Alvarado L."/>
            <person name="Arachchi H.M."/>
            <person name="Berlin A.M."/>
            <person name="Chapman S.B."/>
            <person name="Gainer-Dewar J."/>
            <person name="Goldberg J."/>
            <person name="Griggs A."/>
            <person name="Gujja S."/>
            <person name="Hansen M."/>
            <person name="Howarth C."/>
            <person name="Imamovic A."/>
            <person name="Ireland A."/>
            <person name="Larimer J."/>
            <person name="McCowan C."/>
            <person name="Murphy C."/>
            <person name="Pearson M."/>
            <person name="Poon T.W."/>
            <person name="Priest M."/>
            <person name="Roberts A."/>
            <person name="Saif S."/>
            <person name="Shea T."/>
            <person name="Sisk P."/>
            <person name="Sykes S."/>
            <person name="Wortman J."/>
            <person name="Nusbaum C."/>
            <person name="Birren B."/>
        </authorList>
    </citation>
    <scope>NUCLEOTIDE SEQUENCE [LARGE SCALE GENOMIC DNA]</scope>
    <source>
        <strain evidence="1 2">NF135/5.C10</strain>
    </source>
</reference>
<dbReference type="AlphaFoldDB" id="W4IBY9"/>
<evidence type="ECO:0000313" key="2">
    <source>
        <dbReference type="Proteomes" id="UP000019114"/>
    </source>
</evidence>
<name>W4IBY9_PLAFA</name>
<accession>W4IBY9</accession>